<dbReference type="InterPro" id="IPR014017">
    <property type="entry name" value="DNA_helicase_UvrD-like_C"/>
</dbReference>
<dbReference type="EC" id="5.6.2.4" evidence="7"/>
<dbReference type="EMBL" id="PDGH01000049">
    <property type="protein sequence ID" value="POB49347.1"/>
    <property type="molecule type" value="Genomic_DNA"/>
</dbReference>
<dbReference type="GO" id="GO:0016887">
    <property type="term" value="F:ATP hydrolysis activity"/>
    <property type="evidence" value="ECO:0007669"/>
    <property type="project" value="RHEA"/>
</dbReference>
<dbReference type="Proteomes" id="UP000237466">
    <property type="component" value="Unassembled WGS sequence"/>
</dbReference>
<keyword evidence="1 9" id="KW-0547">Nucleotide-binding</keyword>
<evidence type="ECO:0000256" key="5">
    <source>
        <dbReference type="ARBA" id="ARBA00023235"/>
    </source>
</evidence>
<evidence type="ECO:0000256" key="3">
    <source>
        <dbReference type="ARBA" id="ARBA00022806"/>
    </source>
</evidence>
<dbReference type="GO" id="GO:0000725">
    <property type="term" value="P:recombinational repair"/>
    <property type="evidence" value="ECO:0007669"/>
    <property type="project" value="TreeGrafter"/>
</dbReference>
<dbReference type="InterPro" id="IPR000212">
    <property type="entry name" value="DNA_helicase_UvrD/REP"/>
</dbReference>
<sequence>MSKCSGLMELNRHPIVRWWNQIWSKNQVVTLSPVSLRLCLTNEFIDLPLDSLTNLSIQKGRLFHRLVIETEDNEVFVLKGYRQSDLKAFTQKTVDSLLLLIASSDKWLSYQQSLQLLSSKSCYLSSYEWQPIALVYQLACKLQNLGISPEQLTNPLHQRVFEEAKALSAQSISELGRNLHNKQVTPLLVSAYKTFFDQVEKNPLTAKQRIACVTNDDHTLVIAGAGTGKTATLVGKAGYLIEAKIAKPENILMLAFGNKAAAEMNDRIKERIPSNASQLKASTFHALGNEILARHYGFKRSVTQFTEQPHQFTKFIDEAIIELAEQNPQFKSSLVRYFSSLSTPGKSDFDFNSIEEYNEFLSSCRLITLNNEWVKSVGELRIANYLALNGIKYQYEADYQFKTRSIARRQYQPDFYLPEFDLYIEYLGLDENNNTAPYVDNEQYLASLDWKRELHQSKGTNMLELYTYQLMNGQLQSSLEVALKEYDVICKPIDIDILFQQLKEDNQSQWQGFIDLLQRFLGLYKEGQFDASMVRSKLNEGGYDIERSETFLGLFEPILALYQQHLADTECIDFSDMISEATTVIQQGGFHHSYTHILVDEFQDISGGRVKLLKALLTSKPNIRLFAVGDDWQSIYRFNGADLSLFTQFSETFSPATAVPLDKTFRFNDRIHEVSSRFIMLNPAQIKKEIVTHEKVKAPAIRLVDIKNDMKSLTSVTDVKKRKKQAYLIALERALATLNRSAAHKGTRASVLIIGRFRQENTPEFSDINLNKYSYSYLTVNFVTAHASKGLEADYVILFGVETGAFPSTRENDELIDLVLPNKENFIHGEERRLFYVALTRAKHFVYVLFDGEKSSPFLSEMAKFGLQYVDDKLAPKLAKWSCSQCKTGKLRPITTKHNKTLYKCSFAPACDALINSCKHCNSPLETYAEGFRRCLGCGEIEIGCLRCGIGTMVARCENDPNRETFYGCNRFRRGADDSCGENIRIKAYEMRVNKAKIVIKKLNSNNEL</sequence>
<keyword evidence="3 9" id="KW-0347">Helicase</keyword>
<reference evidence="11 12" key="1">
    <citation type="journal article" date="2018" name="Front. Microbiol.">
        <title>Phylogeny of Vibrio vulnificus from the Analysis of the Core-Genome: Implications for Intra-Species Taxonomy.</title>
        <authorList>
            <person name="Roig F.J."/>
            <person name="Gonzalez-Candelas F."/>
            <person name="Sanjuan E."/>
            <person name="Fouz B."/>
            <person name="Feil E.J."/>
            <person name="Llorens C."/>
            <person name="Baker-Austin C."/>
            <person name="Oliver J.D."/>
            <person name="Danin-Poleg Y."/>
            <person name="Gibas C.J."/>
            <person name="Kashi Y."/>
            <person name="Gulig P.A."/>
            <person name="Morrison S.S."/>
            <person name="Amaro C."/>
        </authorList>
    </citation>
    <scope>NUCLEOTIDE SEQUENCE [LARGE SCALE GENOMIC DNA]</scope>
    <source>
        <strain evidence="11 12">CECT4608</strain>
    </source>
</reference>
<comment type="catalytic activity">
    <reaction evidence="6">
        <text>Couples ATP hydrolysis with the unwinding of duplex DNA by translocating in the 3'-5' direction.</text>
        <dbReference type="EC" id="5.6.2.4"/>
    </reaction>
</comment>
<proteinExistence type="predicted"/>
<dbReference type="GO" id="GO:0005524">
    <property type="term" value="F:ATP binding"/>
    <property type="evidence" value="ECO:0007669"/>
    <property type="project" value="UniProtKB-UniRule"/>
</dbReference>
<feature type="binding site" evidence="9">
    <location>
        <begin position="223"/>
        <end position="230"/>
    </location>
    <ligand>
        <name>ATP</name>
        <dbReference type="ChEBI" id="CHEBI:30616"/>
    </ligand>
</feature>
<organism evidence="11 12">
    <name type="scientific">Vibrio vulnificus</name>
    <dbReference type="NCBI Taxonomy" id="672"/>
    <lineage>
        <taxon>Bacteria</taxon>
        <taxon>Pseudomonadati</taxon>
        <taxon>Pseudomonadota</taxon>
        <taxon>Gammaproteobacteria</taxon>
        <taxon>Vibrionales</taxon>
        <taxon>Vibrionaceae</taxon>
        <taxon>Vibrio</taxon>
    </lineage>
</organism>
<gene>
    <name evidence="11" type="ORF">CRN52_04645</name>
</gene>
<dbReference type="InterPro" id="IPR014016">
    <property type="entry name" value="UvrD-like_ATP-bd"/>
</dbReference>
<dbReference type="AlphaFoldDB" id="A0A2S3R6M3"/>
<dbReference type="PANTHER" id="PTHR11070:SF63">
    <property type="entry name" value="DNA HELICASE IV"/>
    <property type="match status" value="1"/>
</dbReference>
<keyword evidence="2 9" id="KW-0378">Hydrolase</keyword>
<comment type="caution">
    <text evidence="11">The sequence shown here is derived from an EMBL/GenBank/DDBJ whole genome shotgun (WGS) entry which is preliminary data.</text>
</comment>
<protein>
    <recommendedName>
        <fullName evidence="7">DNA 3'-5' helicase</fullName>
        <ecNumber evidence="7">5.6.2.4</ecNumber>
    </recommendedName>
</protein>
<evidence type="ECO:0000256" key="8">
    <source>
        <dbReference type="ARBA" id="ARBA00048988"/>
    </source>
</evidence>
<accession>A0A2S3R6M3</accession>
<keyword evidence="4 9" id="KW-0067">ATP-binding</keyword>
<dbReference type="PROSITE" id="PS51198">
    <property type="entry name" value="UVRD_HELICASE_ATP_BIND"/>
    <property type="match status" value="1"/>
</dbReference>
<evidence type="ECO:0000256" key="7">
    <source>
        <dbReference type="ARBA" id="ARBA00034808"/>
    </source>
</evidence>
<evidence type="ECO:0000313" key="11">
    <source>
        <dbReference type="EMBL" id="POB49347.1"/>
    </source>
</evidence>
<evidence type="ECO:0000256" key="9">
    <source>
        <dbReference type="PROSITE-ProRule" id="PRU00560"/>
    </source>
</evidence>
<dbReference type="GO" id="GO:0003677">
    <property type="term" value="F:DNA binding"/>
    <property type="evidence" value="ECO:0007669"/>
    <property type="project" value="InterPro"/>
</dbReference>
<feature type="domain" description="UvrD-like helicase ATP-binding" evidence="10">
    <location>
        <begin position="202"/>
        <end position="668"/>
    </location>
</feature>
<dbReference type="Pfam" id="PF13361">
    <property type="entry name" value="UvrD_C"/>
    <property type="match status" value="1"/>
</dbReference>
<dbReference type="Pfam" id="PF00580">
    <property type="entry name" value="UvrD-helicase"/>
    <property type="match status" value="1"/>
</dbReference>
<evidence type="ECO:0000256" key="4">
    <source>
        <dbReference type="ARBA" id="ARBA00022840"/>
    </source>
</evidence>
<comment type="catalytic activity">
    <reaction evidence="8">
        <text>ATP + H2O = ADP + phosphate + H(+)</text>
        <dbReference type="Rhea" id="RHEA:13065"/>
        <dbReference type="ChEBI" id="CHEBI:15377"/>
        <dbReference type="ChEBI" id="CHEBI:15378"/>
        <dbReference type="ChEBI" id="CHEBI:30616"/>
        <dbReference type="ChEBI" id="CHEBI:43474"/>
        <dbReference type="ChEBI" id="CHEBI:456216"/>
        <dbReference type="EC" id="5.6.2.4"/>
    </reaction>
</comment>
<name>A0A2S3R6M3_VIBVL</name>
<dbReference type="Gene3D" id="3.40.91.30">
    <property type="match status" value="1"/>
</dbReference>
<dbReference type="Gene3D" id="3.40.50.300">
    <property type="entry name" value="P-loop containing nucleotide triphosphate hydrolases"/>
    <property type="match status" value="3"/>
</dbReference>
<evidence type="ECO:0000256" key="2">
    <source>
        <dbReference type="ARBA" id="ARBA00022801"/>
    </source>
</evidence>
<evidence type="ECO:0000256" key="6">
    <source>
        <dbReference type="ARBA" id="ARBA00034617"/>
    </source>
</evidence>
<evidence type="ECO:0000256" key="1">
    <source>
        <dbReference type="ARBA" id="ARBA00022741"/>
    </source>
</evidence>
<dbReference type="InterPro" id="IPR027417">
    <property type="entry name" value="P-loop_NTPase"/>
</dbReference>
<evidence type="ECO:0000313" key="12">
    <source>
        <dbReference type="Proteomes" id="UP000237466"/>
    </source>
</evidence>
<dbReference type="PANTHER" id="PTHR11070">
    <property type="entry name" value="UVRD / RECB / PCRA DNA HELICASE FAMILY MEMBER"/>
    <property type="match status" value="1"/>
</dbReference>
<dbReference type="GO" id="GO:0043138">
    <property type="term" value="F:3'-5' DNA helicase activity"/>
    <property type="evidence" value="ECO:0007669"/>
    <property type="project" value="UniProtKB-EC"/>
</dbReference>
<dbReference type="SUPFAM" id="SSF52540">
    <property type="entry name" value="P-loop containing nucleoside triphosphate hydrolases"/>
    <property type="match status" value="1"/>
</dbReference>
<evidence type="ECO:0000259" key="10">
    <source>
        <dbReference type="PROSITE" id="PS51198"/>
    </source>
</evidence>
<keyword evidence="5" id="KW-0413">Isomerase</keyword>
<dbReference type="GO" id="GO:0005829">
    <property type="term" value="C:cytosol"/>
    <property type="evidence" value="ECO:0007669"/>
    <property type="project" value="TreeGrafter"/>
</dbReference>